<dbReference type="GO" id="GO:0004672">
    <property type="term" value="F:protein kinase activity"/>
    <property type="evidence" value="ECO:0007669"/>
    <property type="project" value="InterPro"/>
</dbReference>
<evidence type="ECO:0000256" key="6">
    <source>
        <dbReference type="ARBA" id="ARBA00022989"/>
    </source>
</evidence>
<evidence type="ECO:0000256" key="5">
    <source>
        <dbReference type="ARBA" id="ARBA00022737"/>
    </source>
</evidence>
<dbReference type="Gene3D" id="3.30.200.20">
    <property type="entry name" value="Phosphorylase Kinase, domain 1"/>
    <property type="match status" value="1"/>
</dbReference>
<dbReference type="SUPFAM" id="SSF56112">
    <property type="entry name" value="Protein kinase-like (PK-like)"/>
    <property type="match status" value="1"/>
</dbReference>
<evidence type="ECO:0000256" key="2">
    <source>
        <dbReference type="ARBA" id="ARBA00022614"/>
    </source>
</evidence>
<feature type="compositionally biased region" description="Polar residues" evidence="8">
    <location>
        <begin position="681"/>
        <end position="692"/>
    </location>
</feature>
<evidence type="ECO:0000256" key="9">
    <source>
        <dbReference type="SAM" id="Phobius"/>
    </source>
</evidence>
<organism evidence="12 13">
    <name type="scientific">Rhynchospora breviuscula</name>
    <dbReference type="NCBI Taxonomy" id="2022672"/>
    <lineage>
        <taxon>Eukaryota</taxon>
        <taxon>Viridiplantae</taxon>
        <taxon>Streptophyta</taxon>
        <taxon>Embryophyta</taxon>
        <taxon>Tracheophyta</taxon>
        <taxon>Spermatophyta</taxon>
        <taxon>Magnoliopsida</taxon>
        <taxon>Liliopsida</taxon>
        <taxon>Poales</taxon>
        <taxon>Cyperaceae</taxon>
        <taxon>Cyperoideae</taxon>
        <taxon>Rhynchosporeae</taxon>
        <taxon>Rhynchospora</taxon>
    </lineage>
</organism>
<comment type="subcellular location">
    <subcellularLocation>
        <location evidence="1">Membrane</location>
    </subcellularLocation>
</comment>
<accession>A0A9Q0HNF4</accession>
<dbReference type="PANTHER" id="PTHR48007:SF39">
    <property type="entry name" value="PROTEIN KINASE DOMAIN-CONTAINING PROTEIN"/>
    <property type="match status" value="1"/>
</dbReference>
<feature type="compositionally biased region" description="Basic and acidic residues" evidence="8">
    <location>
        <begin position="693"/>
        <end position="705"/>
    </location>
</feature>
<dbReference type="InterPro" id="IPR011009">
    <property type="entry name" value="Kinase-like_dom_sf"/>
</dbReference>
<evidence type="ECO:0000256" key="7">
    <source>
        <dbReference type="ARBA" id="ARBA00023136"/>
    </source>
</evidence>
<keyword evidence="2" id="KW-0433">Leucine-rich repeat</keyword>
<dbReference type="EMBL" id="JAMQYH010000003">
    <property type="protein sequence ID" value="KAJ1692489.1"/>
    <property type="molecule type" value="Genomic_DNA"/>
</dbReference>
<dbReference type="PANTHER" id="PTHR48007">
    <property type="entry name" value="LEUCINE-RICH REPEAT RECEPTOR-LIKE PROTEIN KINASE PXC1"/>
    <property type="match status" value="1"/>
</dbReference>
<feature type="region of interest" description="Disordered" evidence="8">
    <location>
        <begin position="663"/>
        <end position="705"/>
    </location>
</feature>
<evidence type="ECO:0000259" key="11">
    <source>
        <dbReference type="PROSITE" id="PS50011"/>
    </source>
</evidence>
<evidence type="ECO:0000313" key="12">
    <source>
        <dbReference type="EMBL" id="KAJ1692489.1"/>
    </source>
</evidence>
<dbReference type="InterPro" id="IPR032675">
    <property type="entry name" value="LRR_dom_sf"/>
</dbReference>
<evidence type="ECO:0000256" key="8">
    <source>
        <dbReference type="SAM" id="MobiDB-lite"/>
    </source>
</evidence>
<keyword evidence="5" id="KW-0677">Repeat</keyword>
<evidence type="ECO:0000256" key="3">
    <source>
        <dbReference type="ARBA" id="ARBA00022692"/>
    </source>
</evidence>
<dbReference type="Gene3D" id="3.80.10.10">
    <property type="entry name" value="Ribonuclease Inhibitor"/>
    <property type="match status" value="2"/>
</dbReference>
<feature type="region of interest" description="Disordered" evidence="8">
    <location>
        <begin position="312"/>
        <end position="350"/>
    </location>
</feature>
<keyword evidence="7 9" id="KW-0472">Membrane</keyword>
<dbReference type="GO" id="GO:0016020">
    <property type="term" value="C:membrane"/>
    <property type="evidence" value="ECO:0007669"/>
    <property type="project" value="UniProtKB-SubCell"/>
</dbReference>
<evidence type="ECO:0000256" key="1">
    <source>
        <dbReference type="ARBA" id="ARBA00004370"/>
    </source>
</evidence>
<keyword evidence="13" id="KW-1185">Reference proteome</keyword>
<sequence>MGLVKPPLSLLLFFSLLLAPHSLSQSAINDAQSLLLLKSAIDGSNSLPWRLDFASSLCTSWLGVKECSPQGRVTKLVLESLNLTGTLKPNILSGLDQLRVLSFKSNSLSGEIPDLSSLSNLKSLYLNQNKFSGKIPSSLSLLHRLKVVVLSDNLLIGSIPVELTSVQRLYSLQLQNNRLTGEIPPFKQPSLGFFNVSFNNLSGKIPLTKALSQFNLSSFSSNPHLCGQQIHKICTRDSFFPPSPSPKGPEQPFPSAAIDAFPPLVTSNHVNNHKKRVIAIIAGSIAGGILLFALISILLFAVIFKKKKKKVAEVSTQPREHEPKTAERETEPATTEHRDEPQRPASKPAFSWETESSGKLVFCGGVGNMYSMEELLRASAETLGRGTVGSTYKAVMETGFIVTVKRLREVALKEEAARDSEEFRRKSEELGRVRHPNIVPLRAYFQAKEERLLVYDYFPNGSLFSLIHGSRPSGKGKPLHWTSCLKIAEDVAAGLFHLHQSGLVHANLKPSNVLLGADFESCLTDFSLVPTFLPPSPSPSSSLPSPSSSSLFHQAPETRNLRSLIAFTPSSDIYSFGILLLELLTGKVPFQGLVEEHGEDIPKWVRSVREEEKTESGEESDTAEEKLGVLLEIAIACVAVDAGRRPRTEDVLRMVRDARAEAMVASSNNSSDRERDRPGNSPGQWSDTVQSLSRDRGSESFTERD</sequence>
<dbReference type="Pfam" id="PF00560">
    <property type="entry name" value="LRR_1"/>
    <property type="match status" value="1"/>
</dbReference>
<feature type="compositionally biased region" description="Basic and acidic residues" evidence="8">
    <location>
        <begin position="318"/>
        <end position="342"/>
    </location>
</feature>
<feature type="domain" description="Protein kinase" evidence="11">
    <location>
        <begin position="377"/>
        <end position="664"/>
    </location>
</feature>
<evidence type="ECO:0000313" key="13">
    <source>
        <dbReference type="Proteomes" id="UP001151287"/>
    </source>
</evidence>
<evidence type="ECO:0000256" key="4">
    <source>
        <dbReference type="ARBA" id="ARBA00022729"/>
    </source>
</evidence>
<protein>
    <recommendedName>
        <fullName evidence="11">Protein kinase domain-containing protein</fullName>
    </recommendedName>
</protein>
<reference evidence="12" key="1">
    <citation type="journal article" date="2022" name="Cell">
        <title>Repeat-based holocentromeres influence genome architecture and karyotype evolution.</title>
        <authorList>
            <person name="Hofstatter P.G."/>
            <person name="Thangavel G."/>
            <person name="Lux T."/>
            <person name="Neumann P."/>
            <person name="Vondrak T."/>
            <person name="Novak P."/>
            <person name="Zhang M."/>
            <person name="Costa L."/>
            <person name="Castellani M."/>
            <person name="Scott A."/>
            <person name="Toegelov H."/>
            <person name="Fuchs J."/>
            <person name="Mata-Sucre Y."/>
            <person name="Dias Y."/>
            <person name="Vanzela A.L.L."/>
            <person name="Huettel B."/>
            <person name="Almeida C.C.S."/>
            <person name="Simkova H."/>
            <person name="Souza G."/>
            <person name="Pedrosa-Harand A."/>
            <person name="Macas J."/>
            <person name="Mayer K.F.X."/>
            <person name="Houben A."/>
            <person name="Marques A."/>
        </authorList>
    </citation>
    <scope>NUCLEOTIDE SEQUENCE</scope>
    <source>
        <strain evidence="12">RhyBre1mFocal</strain>
    </source>
</reference>
<evidence type="ECO:0000256" key="10">
    <source>
        <dbReference type="SAM" id="SignalP"/>
    </source>
</evidence>
<feature type="transmembrane region" description="Helical" evidence="9">
    <location>
        <begin position="277"/>
        <end position="304"/>
    </location>
</feature>
<dbReference type="OrthoDB" id="4062651at2759"/>
<dbReference type="Gene3D" id="1.10.510.10">
    <property type="entry name" value="Transferase(Phosphotransferase) domain 1"/>
    <property type="match status" value="1"/>
</dbReference>
<dbReference type="Pfam" id="PF00069">
    <property type="entry name" value="Pkinase"/>
    <property type="match status" value="1"/>
</dbReference>
<dbReference type="SUPFAM" id="SSF52058">
    <property type="entry name" value="L domain-like"/>
    <property type="match status" value="1"/>
</dbReference>
<dbReference type="AlphaFoldDB" id="A0A9Q0HNF4"/>
<gene>
    <name evidence="12" type="ORF">LUZ63_009187</name>
</gene>
<dbReference type="FunFam" id="3.80.10.10:FF:000400">
    <property type="entry name" value="Nuclear pore complex protein NUP107"/>
    <property type="match status" value="1"/>
</dbReference>
<comment type="caution">
    <text evidence="12">The sequence shown here is derived from an EMBL/GenBank/DDBJ whole genome shotgun (WGS) entry which is preliminary data.</text>
</comment>
<proteinExistence type="predicted"/>
<keyword evidence="3 9" id="KW-0812">Transmembrane</keyword>
<dbReference type="InterPro" id="IPR001611">
    <property type="entry name" value="Leu-rich_rpt"/>
</dbReference>
<dbReference type="InterPro" id="IPR046959">
    <property type="entry name" value="PRK1-6/SRF4-like"/>
</dbReference>
<keyword evidence="6 9" id="KW-1133">Transmembrane helix</keyword>
<dbReference type="InterPro" id="IPR000719">
    <property type="entry name" value="Prot_kinase_dom"/>
</dbReference>
<feature type="chain" id="PRO_5040444748" description="Protein kinase domain-containing protein" evidence="10">
    <location>
        <begin position="25"/>
        <end position="705"/>
    </location>
</feature>
<dbReference type="Proteomes" id="UP001151287">
    <property type="component" value="Unassembled WGS sequence"/>
</dbReference>
<dbReference type="PROSITE" id="PS50011">
    <property type="entry name" value="PROTEIN_KINASE_DOM"/>
    <property type="match status" value="1"/>
</dbReference>
<keyword evidence="4 10" id="KW-0732">Signal</keyword>
<feature type="signal peptide" evidence="10">
    <location>
        <begin position="1"/>
        <end position="24"/>
    </location>
</feature>
<dbReference type="GO" id="GO:0005524">
    <property type="term" value="F:ATP binding"/>
    <property type="evidence" value="ECO:0007669"/>
    <property type="project" value="InterPro"/>
</dbReference>
<name>A0A9Q0HNF4_9POAL</name>